<sequence>MKRWLLCVLLLVTVALHIAPSQAQAYSYGDANTEDIAETFKLVESSLAGASPNWKAAEEAYKVRRPEIVSHFGEAVGATLDNNFKNKDAKLTVANFKAVLVMNLDRRFTYAIKGFDDYAQTKLLLAKAKATFDTLKPYVSSRTDEINAAFDAALEALGNPGLFGVGQKAAEPDVFKEKVNFIYGIVKPLFPYKAYVKPAATQKPAATPKPAATQKPVATEKPAEEQQQPGTTGSAENDAPAATAATDDKTSEADKPSTETDEQQEGVAAEADADAASTPVPVESETVEAAEQTTAEQEQAAPADSNEAEESGKELAAHAPMEQTDKTNPWVSISVIGGVILLAGGAVWLARKKKWF</sequence>
<accession>A0A368W2L6</accession>
<organism evidence="4 5">
    <name type="scientific">Paenibacillus prosopidis</name>
    <dbReference type="NCBI Taxonomy" id="630520"/>
    <lineage>
        <taxon>Bacteria</taxon>
        <taxon>Bacillati</taxon>
        <taxon>Bacillota</taxon>
        <taxon>Bacilli</taxon>
        <taxon>Bacillales</taxon>
        <taxon>Paenibacillaceae</taxon>
        <taxon>Paenibacillus</taxon>
    </lineage>
</organism>
<evidence type="ECO:0000313" key="5">
    <source>
        <dbReference type="Proteomes" id="UP000252415"/>
    </source>
</evidence>
<evidence type="ECO:0000256" key="1">
    <source>
        <dbReference type="SAM" id="MobiDB-lite"/>
    </source>
</evidence>
<name>A0A368W2L6_9BACL</name>
<protein>
    <recommendedName>
        <fullName evidence="6">LPXTG-motif cell wall-anchored protein</fullName>
    </recommendedName>
</protein>
<gene>
    <name evidence="4" type="ORF">DFP97_105231</name>
</gene>
<dbReference type="OrthoDB" id="2111742at2"/>
<keyword evidence="2" id="KW-1133">Transmembrane helix</keyword>
<feature type="compositionally biased region" description="Low complexity" evidence="1">
    <location>
        <begin position="201"/>
        <end position="219"/>
    </location>
</feature>
<evidence type="ECO:0000313" key="4">
    <source>
        <dbReference type="EMBL" id="RCW49046.1"/>
    </source>
</evidence>
<dbReference type="Proteomes" id="UP000252415">
    <property type="component" value="Unassembled WGS sequence"/>
</dbReference>
<feature type="signal peptide" evidence="3">
    <location>
        <begin position="1"/>
        <end position="25"/>
    </location>
</feature>
<evidence type="ECO:0008006" key="6">
    <source>
        <dbReference type="Google" id="ProtNLM"/>
    </source>
</evidence>
<feature type="compositionally biased region" description="Low complexity" evidence="1">
    <location>
        <begin position="283"/>
        <end position="303"/>
    </location>
</feature>
<feature type="compositionally biased region" description="Low complexity" evidence="1">
    <location>
        <begin position="234"/>
        <end position="245"/>
    </location>
</feature>
<keyword evidence="2" id="KW-0472">Membrane</keyword>
<dbReference type="RefSeq" id="WP_114379788.1">
    <property type="nucleotide sequence ID" value="NZ_QPJD01000005.1"/>
</dbReference>
<feature type="transmembrane region" description="Helical" evidence="2">
    <location>
        <begin position="330"/>
        <end position="350"/>
    </location>
</feature>
<evidence type="ECO:0000256" key="2">
    <source>
        <dbReference type="SAM" id="Phobius"/>
    </source>
</evidence>
<comment type="caution">
    <text evidence="4">The sequence shown here is derived from an EMBL/GenBank/DDBJ whole genome shotgun (WGS) entry which is preliminary data.</text>
</comment>
<dbReference type="AlphaFoldDB" id="A0A368W2L6"/>
<keyword evidence="2" id="KW-0812">Transmembrane</keyword>
<keyword evidence="5" id="KW-1185">Reference proteome</keyword>
<keyword evidence="3" id="KW-0732">Signal</keyword>
<proteinExistence type="predicted"/>
<evidence type="ECO:0000256" key="3">
    <source>
        <dbReference type="SAM" id="SignalP"/>
    </source>
</evidence>
<feature type="region of interest" description="Disordered" evidence="1">
    <location>
        <begin position="201"/>
        <end position="328"/>
    </location>
</feature>
<dbReference type="EMBL" id="QPJD01000005">
    <property type="protein sequence ID" value="RCW49046.1"/>
    <property type="molecule type" value="Genomic_DNA"/>
</dbReference>
<reference evidence="4 5" key="1">
    <citation type="submission" date="2018-07" db="EMBL/GenBank/DDBJ databases">
        <title>Genomic Encyclopedia of Type Strains, Phase III (KMG-III): the genomes of soil and plant-associated and newly described type strains.</title>
        <authorList>
            <person name="Whitman W."/>
        </authorList>
    </citation>
    <scope>NUCLEOTIDE SEQUENCE [LARGE SCALE GENOMIC DNA]</scope>
    <source>
        <strain evidence="4 5">CECT 7506</strain>
    </source>
</reference>
<feature type="compositionally biased region" description="Basic and acidic residues" evidence="1">
    <location>
        <begin position="246"/>
        <end position="258"/>
    </location>
</feature>
<feature type="chain" id="PRO_5016670105" description="LPXTG-motif cell wall-anchored protein" evidence="3">
    <location>
        <begin position="26"/>
        <end position="356"/>
    </location>
</feature>